<dbReference type="InterPro" id="IPR036291">
    <property type="entry name" value="NAD(P)-bd_dom_sf"/>
</dbReference>
<evidence type="ECO:0000313" key="4">
    <source>
        <dbReference type="Proteomes" id="UP000660729"/>
    </source>
</evidence>
<dbReference type="Gene3D" id="3.40.50.720">
    <property type="entry name" value="NAD(P)-binding Rossmann-like Domain"/>
    <property type="match status" value="1"/>
</dbReference>
<keyword evidence="4" id="KW-1185">Reference proteome</keyword>
<organism evidence="3 4">
    <name type="scientific">Pseudocercospora fuligena</name>
    <dbReference type="NCBI Taxonomy" id="685502"/>
    <lineage>
        <taxon>Eukaryota</taxon>
        <taxon>Fungi</taxon>
        <taxon>Dikarya</taxon>
        <taxon>Ascomycota</taxon>
        <taxon>Pezizomycotina</taxon>
        <taxon>Dothideomycetes</taxon>
        <taxon>Dothideomycetidae</taxon>
        <taxon>Mycosphaerellales</taxon>
        <taxon>Mycosphaerellaceae</taxon>
        <taxon>Pseudocercospora</taxon>
    </lineage>
</organism>
<dbReference type="InterPro" id="IPR002347">
    <property type="entry name" value="SDR_fam"/>
</dbReference>
<dbReference type="CDD" id="cd05233">
    <property type="entry name" value="SDR_c"/>
    <property type="match status" value="1"/>
</dbReference>
<sequence>MEPVLVVLGSGPGIGVSTAKLFAQKYFSKIALVSRNAERLDKERTEVVQAAAESGRTVEVDTFVTDLGDLTQLRQTLSKIEKLGPIGCVFFNAARIRPSEILSTSVEEIEEDFRLTNIGLYVVAQWAIPLLRKSQTTSPSLIVTSSALPENPIPVLLSLSAVKASQQNIVHSLRTVFGKDVHIGVIKVAGQVGPSEENLNPANIARQTVAFYERPREQWDTDAVILP</sequence>
<accession>A0A8H6VRZ2</accession>
<protein>
    <submittedName>
        <fullName evidence="3">17-beta-hydroxysteroid dehydrogenase 13</fullName>
    </submittedName>
</protein>
<dbReference type="SUPFAM" id="SSF51735">
    <property type="entry name" value="NAD(P)-binding Rossmann-fold domains"/>
    <property type="match status" value="1"/>
</dbReference>
<proteinExistence type="inferred from homology"/>
<evidence type="ECO:0000256" key="2">
    <source>
        <dbReference type="ARBA" id="ARBA00023002"/>
    </source>
</evidence>
<dbReference type="OrthoDB" id="5336600at2759"/>
<dbReference type="AlphaFoldDB" id="A0A8H6VRZ2"/>
<dbReference type="EMBL" id="JABCIY010000024">
    <property type="protein sequence ID" value="KAF7196670.1"/>
    <property type="molecule type" value="Genomic_DNA"/>
</dbReference>
<reference evidence="3" key="1">
    <citation type="submission" date="2020-04" db="EMBL/GenBank/DDBJ databases">
        <title>Draft genome resource of the tomato pathogen Pseudocercospora fuligena.</title>
        <authorList>
            <person name="Zaccaron A."/>
        </authorList>
    </citation>
    <scope>NUCLEOTIDE SEQUENCE</scope>
    <source>
        <strain evidence="3">PF001</strain>
    </source>
</reference>
<dbReference type="Proteomes" id="UP000660729">
    <property type="component" value="Unassembled WGS sequence"/>
</dbReference>
<dbReference type="PANTHER" id="PTHR43669:SF3">
    <property type="entry name" value="ALCOHOL DEHYDROGENASE, PUTATIVE (AFU_ORTHOLOGUE AFUA_3G03445)-RELATED"/>
    <property type="match status" value="1"/>
</dbReference>
<evidence type="ECO:0000313" key="3">
    <source>
        <dbReference type="EMBL" id="KAF7196670.1"/>
    </source>
</evidence>
<evidence type="ECO:0000256" key="1">
    <source>
        <dbReference type="ARBA" id="ARBA00006484"/>
    </source>
</evidence>
<dbReference type="Pfam" id="PF00106">
    <property type="entry name" value="adh_short"/>
    <property type="match status" value="1"/>
</dbReference>
<dbReference type="PANTHER" id="PTHR43669">
    <property type="entry name" value="5-KETO-D-GLUCONATE 5-REDUCTASE"/>
    <property type="match status" value="1"/>
</dbReference>
<gene>
    <name evidence="3" type="ORF">HII31_02040</name>
</gene>
<keyword evidence="2" id="KW-0560">Oxidoreductase</keyword>
<comment type="similarity">
    <text evidence="1">Belongs to the short-chain dehydrogenases/reductases (SDR) family.</text>
</comment>
<dbReference type="GO" id="GO:0016491">
    <property type="term" value="F:oxidoreductase activity"/>
    <property type="evidence" value="ECO:0007669"/>
    <property type="project" value="UniProtKB-KW"/>
</dbReference>
<name>A0A8H6VRZ2_9PEZI</name>
<comment type="caution">
    <text evidence="3">The sequence shown here is derived from an EMBL/GenBank/DDBJ whole genome shotgun (WGS) entry which is preliminary data.</text>
</comment>